<dbReference type="CDD" id="cd02440">
    <property type="entry name" value="AdoMet_MTases"/>
    <property type="match status" value="1"/>
</dbReference>
<proteinExistence type="predicted"/>
<reference evidence="1 2" key="1">
    <citation type="submission" date="2017-04" db="EMBL/GenBank/DDBJ databases">
        <title>Novel microbial lineages endemic to geothermal iron-oxide mats fill important gaps in the evolutionary history of Archaea.</title>
        <authorList>
            <person name="Jay Z.J."/>
            <person name="Beam J.P."/>
            <person name="Dlakic M."/>
            <person name="Rusch D.B."/>
            <person name="Kozubal M.A."/>
            <person name="Inskeep W.P."/>
        </authorList>
    </citation>
    <scope>NUCLEOTIDE SEQUENCE [LARGE SCALE GENOMIC DNA]</scope>
    <source>
        <strain evidence="1">ECH_B_1</strain>
    </source>
</reference>
<gene>
    <name evidence="1" type="ORF">B9Q05_12215</name>
</gene>
<protein>
    <submittedName>
        <fullName evidence="1">Uncharacterized protein</fullName>
    </submittedName>
</protein>
<name>A0A2R6BK76_9ARCH</name>
<dbReference type="Proteomes" id="UP000241120">
    <property type="component" value="Unassembled WGS sequence"/>
</dbReference>
<dbReference type="AlphaFoldDB" id="A0A2R6BK76"/>
<dbReference type="SUPFAM" id="SSF53335">
    <property type="entry name" value="S-adenosyl-L-methionine-dependent methyltransferases"/>
    <property type="match status" value="1"/>
</dbReference>
<evidence type="ECO:0000313" key="2">
    <source>
        <dbReference type="Proteomes" id="UP000241120"/>
    </source>
</evidence>
<evidence type="ECO:0000313" key="1">
    <source>
        <dbReference type="EMBL" id="PSN99019.1"/>
    </source>
</evidence>
<dbReference type="Gene3D" id="3.40.50.150">
    <property type="entry name" value="Vaccinia Virus protein VP39"/>
    <property type="match status" value="1"/>
</dbReference>
<dbReference type="InterPro" id="IPR029063">
    <property type="entry name" value="SAM-dependent_MTases_sf"/>
</dbReference>
<comment type="caution">
    <text evidence="1">The sequence shown here is derived from an EMBL/GenBank/DDBJ whole genome shotgun (WGS) entry which is preliminary data.</text>
</comment>
<dbReference type="EMBL" id="NEXG01000048">
    <property type="protein sequence ID" value="PSN99019.1"/>
    <property type="molecule type" value="Genomic_DNA"/>
</dbReference>
<organism evidence="1 2">
    <name type="scientific">Candidatus Marsarchaeota G2 archaeon ECH_B_1</name>
    <dbReference type="NCBI Taxonomy" id="1978159"/>
    <lineage>
        <taxon>Archaea</taxon>
        <taxon>Candidatus Marsarchaeota</taxon>
        <taxon>Candidatus Marsarchaeota group 2</taxon>
    </lineage>
</organism>
<accession>A0A2R6BK76</accession>
<sequence>MKIIKDDAESLNSFEDESFEQIMVIDVFEHVINLNNAVEQVIRKLKIGGRLVVSVPTYDYPKFFGEAFDKNIGHLRHFTLEQLKSLFETRGLRTEMIKPYTYFYTSKLFSVYYKYNLKILNLILSPLLNMLSFFTEFIPKLPLTEIAAVFIKIH</sequence>
<dbReference type="Pfam" id="PF13489">
    <property type="entry name" value="Methyltransf_23"/>
    <property type="match status" value="1"/>
</dbReference>